<dbReference type="PANTHER" id="PTHR43762">
    <property type="entry name" value="L-GULONOLACTONE OXIDASE"/>
    <property type="match status" value="1"/>
</dbReference>
<reference evidence="5" key="1">
    <citation type="submission" date="2017-04" db="EMBL/GenBank/DDBJ databases">
        <authorList>
            <person name="Porter S."/>
            <person name="Friesen M.L."/>
            <person name="Faber-Hammond J."/>
        </authorList>
    </citation>
    <scope>NUCLEOTIDE SEQUENCE</scope>
    <source>
        <strain evidence="5">Str16</strain>
    </source>
</reference>
<evidence type="ECO:0000313" key="6">
    <source>
        <dbReference type="EMBL" id="VTZ63540.1"/>
    </source>
</evidence>
<feature type="domain" description="FAD-binding PCMH-type" evidence="4">
    <location>
        <begin position="24"/>
        <end position="194"/>
    </location>
</feature>
<dbReference type="InterPro" id="IPR036318">
    <property type="entry name" value="FAD-bd_PCMH-like_sf"/>
</dbReference>
<dbReference type="Pfam" id="PF01565">
    <property type="entry name" value="FAD_binding_4"/>
    <property type="match status" value="1"/>
</dbReference>
<dbReference type="Proteomes" id="UP000507954">
    <property type="component" value="Unassembled WGS sequence"/>
</dbReference>
<dbReference type="Proteomes" id="UP001190825">
    <property type="component" value="Unassembled WGS sequence"/>
</dbReference>
<name>A0A508X661_9HYPH</name>
<dbReference type="SUPFAM" id="SSF56176">
    <property type="entry name" value="FAD-binding/transporter-associated domain-like"/>
    <property type="match status" value="1"/>
</dbReference>
<proteinExistence type="predicted"/>
<evidence type="ECO:0000256" key="2">
    <source>
        <dbReference type="ARBA" id="ARBA00022827"/>
    </source>
</evidence>
<dbReference type="PIRSF" id="PIRSF000136">
    <property type="entry name" value="LGO_GLO"/>
    <property type="match status" value="1"/>
</dbReference>
<accession>A0A508X661</accession>
<reference evidence="5 7" key="2">
    <citation type="journal article" date="2018" name="FEMS Microbiol. Ecol.">
        <title>Co-invading symbiotic mutualists of Medicago polymorpha retain high ancestral diversity and contain diverse accessory genomes.</title>
        <authorList>
            <person name="Porter S.S."/>
            <person name="Faber-Hammond J.J."/>
            <person name="Friesen M.L."/>
        </authorList>
    </citation>
    <scope>NUCLEOTIDE SEQUENCE [LARGE SCALE GENOMIC DNA]</scope>
    <source>
        <strain evidence="5 7">Str16</strain>
    </source>
</reference>
<organism evidence="6">
    <name type="scientific">Sinorhizobium medicae</name>
    <dbReference type="NCBI Taxonomy" id="110321"/>
    <lineage>
        <taxon>Bacteria</taxon>
        <taxon>Pseudomonadati</taxon>
        <taxon>Pseudomonadota</taxon>
        <taxon>Alphaproteobacteria</taxon>
        <taxon>Hyphomicrobiales</taxon>
        <taxon>Rhizobiaceae</taxon>
        <taxon>Sinorhizobium/Ensifer group</taxon>
        <taxon>Sinorhizobium</taxon>
    </lineage>
</organism>
<dbReference type="AlphaFoldDB" id="A0A508X661"/>
<keyword evidence="3" id="KW-0560">Oxidoreductase</keyword>
<sequence>MANTPWSATSKNLDQDCHNWSGGLRFRPSRLEVPEHEEAVAALVRAAGRQCRTIRPVGSAHSSSEIYVTDDVLVSLANICGLHEHDSRSHRATVGAGSQLTELSKELQSAGMTLSNFGDVATQTVGGAIGTGTHGSGRNFPNLSMMLVGGRLVTARGEITTFGVEEDPDFVRALRVSFGTLGILTSATLQLEPLHDLRRQEWCLGFEPCMEALDRLSRENRNFDFYWYPRSDEVKIRCLNPPGEEKAYGAFARLVKDETGPPHEVIPQHSDLPYRFEEMEYSMPAEAGPGCMRKLRTRIKEKWRRSVGWRLLYRYIQRDDTWLSEAYGRDSVSISLHQNATLPYWDFFLDLEPVMRDHGGRPHWAKKHSLRATELKALYPMWDRFLSLRQELDPEGRFLTPYLRRLLGC</sequence>
<dbReference type="InterPro" id="IPR016166">
    <property type="entry name" value="FAD-bd_PCMH"/>
</dbReference>
<gene>
    <name evidence="5" type="ORF">BMJ33_14315</name>
    <name evidence="6" type="ORF">EMEDMD4_500096</name>
</gene>
<evidence type="ECO:0000313" key="5">
    <source>
        <dbReference type="EMBL" id="PLU03207.1"/>
    </source>
</evidence>
<dbReference type="GO" id="GO:0016020">
    <property type="term" value="C:membrane"/>
    <property type="evidence" value="ECO:0007669"/>
    <property type="project" value="InterPro"/>
</dbReference>
<evidence type="ECO:0000256" key="1">
    <source>
        <dbReference type="ARBA" id="ARBA00022630"/>
    </source>
</evidence>
<dbReference type="Gene3D" id="3.30.465.10">
    <property type="match status" value="1"/>
</dbReference>
<dbReference type="GO" id="GO:0071949">
    <property type="term" value="F:FAD binding"/>
    <property type="evidence" value="ECO:0007669"/>
    <property type="project" value="InterPro"/>
</dbReference>
<evidence type="ECO:0000256" key="3">
    <source>
        <dbReference type="ARBA" id="ARBA00023002"/>
    </source>
</evidence>
<keyword evidence="1" id="KW-0285">Flavoprotein</keyword>
<dbReference type="InterPro" id="IPR010031">
    <property type="entry name" value="FAD_lactone_oxidase-like"/>
</dbReference>
<dbReference type="InterPro" id="IPR006094">
    <property type="entry name" value="Oxid_FAD_bind_N"/>
</dbReference>
<keyword evidence="7" id="KW-1185">Reference proteome</keyword>
<reference evidence="6" key="3">
    <citation type="submission" date="2019-06" db="EMBL/GenBank/DDBJ databases">
        <authorList>
            <person name="Le Quere A."/>
            <person name="Colella S."/>
        </authorList>
    </citation>
    <scope>NUCLEOTIDE SEQUENCE</scope>
    <source>
        <strain evidence="6">EmedicaeMD41</strain>
    </source>
</reference>
<evidence type="ECO:0000313" key="7">
    <source>
        <dbReference type="Proteomes" id="UP001190825"/>
    </source>
</evidence>
<dbReference type="PROSITE" id="PS51387">
    <property type="entry name" value="FAD_PCMH"/>
    <property type="match status" value="1"/>
</dbReference>
<dbReference type="InterPro" id="IPR016169">
    <property type="entry name" value="FAD-bd_PCMH_sub2"/>
</dbReference>
<dbReference type="EMBL" id="CABFNB010000118">
    <property type="protein sequence ID" value="VTZ63540.1"/>
    <property type="molecule type" value="Genomic_DNA"/>
</dbReference>
<keyword evidence="2" id="KW-0274">FAD</keyword>
<evidence type="ECO:0000259" key="4">
    <source>
        <dbReference type="PROSITE" id="PS51387"/>
    </source>
</evidence>
<dbReference type="Gene3D" id="1.10.45.10">
    <property type="entry name" value="Vanillyl-alcohol Oxidase, Chain A, domain 4"/>
    <property type="match status" value="1"/>
</dbReference>
<dbReference type="RefSeq" id="WP_028053989.1">
    <property type="nucleotide sequence ID" value="NZ_ATYC01000008.1"/>
</dbReference>
<dbReference type="PANTHER" id="PTHR43762:SF1">
    <property type="entry name" value="D-ARABINONO-1,4-LACTONE OXIDASE"/>
    <property type="match status" value="1"/>
</dbReference>
<dbReference type="InterPro" id="IPR007173">
    <property type="entry name" value="ALO_C"/>
</dbReference>
<dbReference type="InterPro" id="IPR016171">
    <property type="entry name" value="Vanillyl_alc_oxidase_C-sub2"/>
</dbReference>
<dbReference type="InterPro" id="IPR016167">
    <property type="entry name" value="FAD-bd_PCMH_sub1"/>
</dbReference>
<dbReference type="Gene3D" id="3.30.43.10">
    <property type="entry name" value="Uridine Diphospho-n-acetylenolpyruvylglucosamine Reductase, domain 2"/>
    <property type="match status" value="1"/>
</dbReference>
<dbReference type="Pfam" id="PF04030">
    <property type="entry name" value="ALO"/>
    <property type="match status" value="1"/>
</dbReference>
<dbReference type="GO" id="GO:0003885">
    <property type="term" value="F:D-arabinono-1,4-lactone oxidase activity"/>
    <property type="evidence" value="ECO:0007669"/>
    <property type="project" value="InterPro"/>
</dbReference>
<dbReference type="Gene3D" id="3.30.70.2520">
    <property type="match status" value="1"/>
</dbReference>
<dbReference type="EMBL" id="NBUC01000072">
    <property type="protein sequence ID" value="PLU03207.1"/>
    <property type="molecule type" value="Genomic_DNA"/>
</dbReference>
<protein>
    <submittedName>
        <fullName evidence="6">FAD linked oxidase domain protein</fullName>
    </submittedName>
    <submittedName>
        <fullName evidence="5">Oxidoreductase</fullName>
    </submittedName>
</protein>